<evidence type="ECO:0000256" key="2">
    <source>
        <dbReference type="SAM" id="SignalP"/>
    </source>
</evidence>
<reference evidence="3 4" key="1">
    <citation type="submission" date="2018-07" db="EMBL/GenBank/DDBJ databases">
        <title>Corallincola holothuriorum sp. nov., a new facultative anaerobe isolated from sea cucumber Apostichopus japonicus.</title>
        <authorList>
            <person name="Xia H."/>
        </authorList>
    </citation>
    <scope>NUCLEOTIDE SEQUENCE [LARGE SCALE GENOMIC DNA]</scope>
    <source>
        <strain evidence="3 4">C4</strain>
    </source>
</reference>
<keyword evidence="1" id="KW-0812">Transmembrane</keyword>
<dbReference type="InterPro" id="IPR018682">
    <property type="entry name" value="DUF2167_membr"/>
</dbReference>
<feature type="chain" id="PRO_5016811092" evidence="2">
    <location>
        <begin position="21"/>
        <end position="294"/>
    </location>
</feature>
<dbReference type="EMBL" id="QPID01000002">
    <property type="protein sequence ID" value="RCU51543.1"/>
    <property type="molecule type" value="Genomic_DNA"/>
</dbReference>
<feature type="signal peptide" evidence="2">
    <location>
        <begin position="1"/>
        <end position="20"/>
    </location>
</feature>
<proteinExistence type="predicted"/>
<comment type="caution">
    <text evidence="3">The sequence shown here is derived from an EMBL/GenBank/DDBJ whole genome shotgun (WGS) entry which is preliminary data.</text>
</comment>
<dbReference type="AlphaFoldDB" id="A0A368NNU6"/>
<organism evidence="3 4">
    <name type="scientific">Corallincola holothuriorum</name>
    <dbReference type="NCBI Taxonomy" id="2282215"/>
    <lineage>
        <taxon>Bacteria</taxon>
        <taxon>Pseudomonadati</taxon>
        <taxon>Pseudomonadota</taxon>
        <taxon>Gammaproteobacteria</taxon>
        <taxon>Alteromonadales</taxon>
        <taxon>Psychromonadaceae</taxon>
        <taxon>Corallincola</taxon>
    </lineage>
</organism>
<keyword evidence="2" id="KW-0732">Signal</keyword>
<keyword evidence="4" id="KW-1185">Reference proteome</keyword>
<dbReference type="RefSeq" id="WP_114336972.1">
    <property type="nucleotide sequence ID" value="NZ_QPID01000002.1"/>
</dbReference>
<evidence type="ECO:0000313" key="4">
    <source>
        <dbReference type="Proteomes" id="UP000252558"/>
    </source>
</evidence>
<keyword evidence="1" id="KW-1133">Transmembrane helix</keyword>
<accession>A0A368NNU6</accession>
<dbReference type="Proteomes" id="UP000252558">
    <property type="component" value="Unassembled WGS sequence"/>
</dbReference>
<dbReference type="OrthoDB" id="196355at2"/>
<feature type="transmembrane region" description="Helical" evidence="1">
    <location>
        <begin position="274"/>
        <end position="290"/>
    </location>
</feature>
<sequence length="294" mass="32470">MRLIPALCFIASVLPCTLLAQDEMLSAEDQAYLAWSSEFLSSLDPQTGEILLPGSMARLHVSDDFYYLDPQDAERVLSEAWGNPPGTGALGMLLPAGQTPLDEDSWAVVISFEEDGYVSDEDAYNIDYDELLEEMQADTRSESGEREAAGYGSIDLVGWAARPYYDKSRHQLYWAKELEFDHDPNHTLNYSIRSLGRKGVLEMNFVAGMNQLDQINGSLDSVLAMVNFVDGHRYEDFDPTYDEVAAYGLGALVAGKLAAKTGAIAGFLLLLKKFWWLALVAIGGIFRAITGKKN</sequence>
<evidence type="ECO:0000256" key="1">
    <source>
        <dbReference type="SAM" id="Phobius"/>
    </source>
</evidence>
<evidence type="ECO:0000313" key="3">
    <source>
        <dbReference type="EMBL" id="RCU51543.1"/>
    </source>
</evidence>
<dbReference type="Pfam" id="PF09935">
    <property type="entry name" value="DUF2167"/>
    <property type="match status" value="1"/>
</dbReference>
<keyword evidence="1" id="KW-0472">Membrane</keyword>
<gene>
    <name evidence="3" type="ORF">DU002_03475</name>
</gene>
<protein>
    <submittedName>
        <fullName evidence="3">DUF2167 domain-containing protein</fullName>
    </submittedName>
</protein>
<name>A0A368NNU6_9GAMM</name>